<dbReference type="AlphaFoldDB" id="A0A969W9Q7"/>
<gene>
    <name evidence="1" type="ORF">G7Y82_04210</name>
</gene>
<organism evidence="1 2">
    <name type="scientific">Solimonas marina</name>
    <dbReference type="NCBI Taxonomy" id="2714601"/>
    <lineage>
        <taxon>Bacteria</taxon>
        <taxon>Pseudomonadati</taxon>
        <taxon>Pseudomonadota</taxon>
        <taxon>Gammaproteobacteria</taxon>
        <taxon>Nevskiales</taxon>
        <taxon>Nevskiaceae</taxon>
        <taxon>Solimonas</taxon>
    </lineage>
</organism>
<dbReference type="Gene3D" id="3.10.129.10">
    <property type="entry name" value="Hotdog Thioesterase"/>
    <property type="match status" value="1"/>
</dbReference>
<evidence type="ECO:0000313" key="1">
    <source>
        <dbReference type="EMBL" id="NKF21511.1"/>
    </source>
</evidence>
<proteinExistence type="predicted"/>
<reference evidence="1" key="1">
    <citation type="submission" date="2020-03" db="EMBL/GenBank/DDBJ databases">
        <title>Solimonas marina sp. nov., isolated from deep seawater of the Pacific Ocean.</title>
        <authorList>
            <person name="Liu X."/>
            <person name="Lai Q."/>
            <person name="Sun F."/>
            <person name="Gai Y."/>
            <person name="Li G."/>
            <person name="Shao Z."/>
        </authorList>
    </citation>
    <scope>NUCLEOTIDE SEQUENCE</scope>
    <source>
        <strain evidence="1">C16B3</strain>
    </source>
</reference>
<dbReference type="InterPro" id="IPR029069">
    <property type="entry name" value="HotDog_dom_sf"/>
</dbReference>
<dbReference type="Pfam" id="PF13279">
    <property type="entry name" value="4HBT_2"/>
    <property type="match status" value="1"/>
</dbReference>
<dbReference type="EMBL" id="JAAVXB010000002">
    <property type="protein sequence ID" value="NKF21511.1"/>
    <property type="molecule type" value="Genomic_DNA"/>
</dbReference>
<comment type="caution">
    <text evidence="1">The sequence shown here is derived from an EMBL/GenBank/DDBJ whole genome shotgun (WGS) entry which is preliminary data.</text>
</comment>
<dbReference type="PANTHER" id="PTHR12475:SF4">
    <property type="entry name" value="PROTEIN THEM6"/>
    <property type="match status" value="1"/>
</dbReference>
<name>A0A969W9Q7_9GAMM</name>
<dbReference type="InterPro" id="IPR051490">
    <property type="entry name" value="THEM6_lcsJ_thioesterase"/>
</dbReference>
<dbReference type="RefSeq" id="WP_168146773.1">
    <property type="nucleotide sequence ID" value="NZ_JAAVXB010000002.1"/>
</dbReference>
<evidence type="ECO:0000313" key="2">
    <source>
        <dbReference type="Proteomes" id="UP000653472"/>
    </source>
</evidence>
<protein>
    <submittedName>
        <fullName evidence="1">Thioesterase</fullName>
    </submittedName>
</protein>
<sequence length="182" mass="21003">MMMLFRSLWIWLTFRLRGPLEVLGASRLSLRVWPGDIDMNLHMNNGRYFSVADLGRLDLGLRNRVWLRALKRGWRPVAGDSDARFSSSLQPFQRYQLQSRTLGWDAKWIYCEHRFVRNGRVCALVLVRYLFISPEGVLPPSKVMALGAGDVQTPTLPDWAVRWGDTQDRITATLKAERAARD</sequence>
<dbReference type="SUPFAM" id="SSF54637">
    <property type="entry name" value="Thioesterase/thiol ester dehydrase-isomerase"/>
    <property type="match status" value="1"/>
</dbReference>
<accession>A0A969W9Q7</accession>
<dbReference type="CDD" id="cd00586">
    <property type="entry name" value="4HBT"/>
    <property type="match status" value="1"/>
</dbReference>
<dbReference type="PANTHER" id="PTHR12475">
    <property type="match status" value="1"/>
</dbReference>
<keyword evidence="2" id="KW-1185">Reference proteome</keyword>
<dbReference type="Proteomes" id="UP000653472">
    <property type="component" value="Unassembled WGS sequence"/>
</dbReference>